<evidence type="ECO:0008006" key="3">
    <source>
        <dbReference type="Google" id="ProtNLM"/>
    </source>
</evidence>
<evidence type="ECO:0000313" key="2">
    <source>
        <dbReference type="Proteomes" id="UP000034581"/>
    </source>
</evidence>
<proteinExistence type="predicted"/>
<dbReference type="AlphaFoldDB" id="A0A0G0ERK0"/>
<dbReference type="Proteomes" id="UP000034581">
    <property type="component" value="Unassembled WGS sequence"/>
</dbReference>
<protein>
    <recommendedName>
        <fullName evidence="3">Response regulatory domain-containing protein</fullName>
    </recommendedName>
</protein>
<evidence type="ECO:0000313" key="1">
    <source>
        <dbReference type="EMBL" id="KKP69997.1"/>
    </source>
</evidence>
<gene>
    <name evidence="1" type="ORF">UR67_C0002G0117</name>
</gene>
<accession>A0A0G0ERK0</accession>
<comment type="caution">
    <text evidence="1">The sequence shown here is derived from an EMBL/GenBank/DDBJ whole genome shotgun (WGS) entry which is preliminary data.</text>
</comment>
<reference evidence="1 2" key="1">
    <citation type="journal article" date="2015" name="Nature">
        <title>rRNA introns, odd ribosomes, and small enigmatic genomes across a large radiation of phyla.</title>
        <authorList>
            <person name="Brown C.T."/>
            <person name="Hug L.A."/>
            <person name="Thomas B.C."/>
            <person name="Sharon I."/>
            <person name="Castelle C.J."/>
            <person name="Singh A."/>
            <person name="Wilkins M.J."/>
            <person name="Williams K.H."/>
            <person name="Banfield J.F."/>
        </authorList>
    </citation>
    <scope>NUCLEOTIDE SEQUENCE [LARGE SCALE GENOMIC DNA]</scope>
</reference>
<name>A0A0G0ERK0_UNCC3</name>
<dbReference type="EMBL" id="LBQB01000002">
    <property type="protein sequence ID" value="KKP69997.1"/>
    <property type="molecule type" value="Genomic_DNA"/>
</dbReference>
<sequence>MNYDLDLILIHEDHCDFCEELSSLLKSFGFHVTIMQFDNIAASLLVAYDVFMVVTPQNNNQRILTLLTTIRTIVRGMIRYIIAVVDVNDLQVIDYNLGRKAIAFGAHYFIGTYSGKELEQELQEAFETMDRLIAITRPTRNRLD</sequence>
<organism evidence="1 2">
    <name type="scientific">candidate division CPR3 bacterium GW2011_GWF2_35_18</name>
    <dbReference type="NCBI Taxonomy" id="1618350"/>
    <lineage>
        <taxon>Bacteria</taxon>
        <taxon>Bacteria division CPR3</taxon>
    </lineage>
</organism>